<dbReference type="RefSeq" id="WP_370131877.1">
    <property type="nucleotide sequence ID" value="NZ_JBGBZJ010000003.1"/>
</dbReference>
<dbReference type="EMBL" id="JBGBZJ010000003">
    <property type="protein sequence ID" value="MEY9457991.1"/>
    <property type="molecule type" value="Genomic_DNA"/>
</dbReference>
<sequence length="481" mass="50599">MQTYVAQSQAYANDAAAFADNSSAFADDAASSAAAAEAAISFLADSLPTYPTRAVAAAATISTNFASVVIVRSISGSPASYATYVPGTSSGPEAFQEAGGNWWELDLSQSPINCWWFKRSTDFGDDGLMLTRFFAAVNEQSQFGAGYGGLGVIPGGITYNLAATVPIAVCNYRRTKVSAAGAVFKTNGAIFAFTITGGGYSGGITLEDFCVYQQGNATALGAFTLKGTGGIHLVRPHVIGGQTTNTGYVGINLTLSNASDPSTGCLWTQIEKPQIYSFTADQVPTGAFLEGAANETRIVGGHFGICTRGVWVNSSVSPYYFPNNVKIRDVSFETCTYGVYCTGVIGNANTKPEGLKVTGCRFESMSQAAIALVNMDQTALNLPEFRDNFFTGTLTLLYNPNAVGVRSTDYPKDLAATVAFTANTAKDITFVFAQSSASYVVVIDAPANQPFWITNKTAAGFRINTTPALTATVGWSITRLA</sequence>
<evidence type="ECO:0000313" key="2">
    <source>
        <dbReference type="Proteomes" id="UP001565369"/>
    </source>
</evidence>
<reference evidence="1 2" key="1">
    <citation type="submission" date="2024-07" db="EMBL/GenBank/DDBJ databases">
        <title>Genomic Encyclopedia of Type Strains, Phase V (KMG-V): Genome sequencing to study the core and pangenomes of soil and plant-associated prokaryotes.</title>
        <authorList>
            <person name="Whitman W."/>
        </authorList>
    </citation>
    <scope>NUCLEOTIDE SEQUENCE [LARGE SCALE GENOMIC DNA]</scope>
    <source>
        <strain evidence="1 2">USDA 152</strain>
    </source>
</reference>
<dbReference type="Proteomes" id="UP001565369">
    <property type="component" value="Unassembled WGS sequence"/>
</dbReference>
<proteinExistence type="predicted"/>
<accession>A0ABV4G268</accession>
<comment type="caution">
    <text evidence="1">The sequence shown here is derived from an EMBL/GenBank/DDBJ whole genome shotgun (WGS) entry which is preliminary data.</text>
</comment>
<evidence type="ECO:0000313" key="1">
    <source>
        <dbReference type="EMBL" id="MEY9457991.1"/>
    </source>
</evidence>
<name>A0ABV4G268_9BRAD</name>
<organism evidence="1 2">
    <name type="scientific">Bradyrhizobium ottawaense</name>
    <dbReference type="NCBI Taxonomy" id="931866"/>
    <lineage>
        <taxon>Bacteria</taxon>
        <taxon>Pseudomonadati</taxon>
        <taxon>Pseudomonadota</taxon>
        <taxon>Alphaproteobacteria</taxon>
        <taxon>Hyphomicrobiales</taxon>
        <taxon>Nitrobacteraceae</taxon>
        <taxon>Bradyrhizobium</taxon>
    </lineage>
</organism>
<protein>
    <submittedName>
        <fullName evidence="1">Uncharacterized protein</fullName>
    </submittedName>
</protein>
<keyword evidence="2" id="KW-1185">Reference proteome</keyword>
<gene>
    <name evidence="1" type="ORF">ABIG07_006939</name>
</gene>